<dbReference type="GO" id="GO:0005886">
    <property type="term" value="C:plasma membrane"/>
    <property type="evidence" value="ECO:0007669"/>
    <property type="project" value="UniProtKB-SubCell"/>
</dbReference>
<dbReference type="STRING" id="430453.SAMN04487962_12728"/>
<dbReference type="GO" id="GO:0022857">
    <property type="term" value="F:transmembrane transporter activity"/>
    <property type="evidence" value="ECO:0007669"/>
    <property type="project" value="InterPro"/>
</dbReference>
<feature type="transmembrane region" description="Helical" evidence="8">
    <location>
        <begin position="187"/>
        <end position="211"/>
    </location>
</feature>
<dbReference type="OrthoDB" id="9775735at2"/>
<evidence type="ECO:0000313" key="9">
    <source>
        <dbReference type="EMBL" id="SET82020.1"/>
    </source>
</evidence>
<feature type="transmembrane region" description="Helical" evidence="8">
    <location>
        <begin position="350"/>
        <end position="373"/>
    </location>
</feature>
<evidence type="ECO:0000256" key="8">
    <source>
        <dbReference type="SAM" id="Phobius"/>
    </source>
</evidence>
<gene>
    <name evidence="9" type="ORF">SAMN04487962_12728</name>
</gene>
<feature type="transmembrane region" description="Helical" evidence="8">
    <location>
        <begin position="231"/>
        <end position="253"/>
    </location>
</feature>
<feature type="transmembrane region" description="Helical" evidence="8">
    <location>
        <begin position="265"/>
        <end position="289"/>
    </location>
</feature>
<evidence type="ECO:0000256" key="1">
    <source>
        <dbReference type="ARBA" id="ARBA00004651"/>
    </source>
</evidence>
<feature type="transmembrane region" description="Helical" evidence="8">
    <location>
        <begin position="320"/>
        <end position="338"/>
    </location>
</feature>
<keyword evidence="5 8" id="KW-0812">Transmembrane</keyword>
<dbReference type="PANTHER" id="PTHR30047:SF7">
    <property type="entry name" value="HIGH-AFFINITY CHOLINE TRANSPORT PROTEIN"/>
    <property type="match status" value="1"/>
</dbReference>
<feature type="transmembrane region" description="Helical" evidence="8">
    <location>
        <begin position="12"/>
        <end position="34"/>
    </location>
</feature>
<evidence type="ECO:0000256" key="4">
    <source>
        <dbReference type="ARBA" id="ARBA00022475"/>
    </source>
</evidence>
<proteinExistence type="inferred from homology"/>
<evidence type="ECO:0000313" key="10">
    <source>
        <dbReference type="Proteomes" id="UP000198762"/>
    </source>
</evidence>
<keyword evidence="10" id="KW-1185">Reference proteome</keyword>
<dbReference type="AlphaFoldDB" id="A0A1I0HDX7"/>
<accession>A0A1I0HDX7</accession>
<reference evidence="10" key="1">
    <citation type="submission" date="2016-10" db="EMBL/GenBank/DDBJ databases">
        <authorList>
            <person name="Varghese N."/>
            <person name="Submissions S."/>
        </authorList>
    </citation>
    <scope>NUCLEOTIDE SEQUENCE [LARGE SCALE GENOMIC DNA]</scope>
    <source>
        <strain evidence="10">CGMCC 1.6489</strain>
    </source>
</reference>
<dbReference type="InterPro" id="IPR000060">
    <property type="entry name" value="BCCT_transptr"/>
</dbReference>
<keyword evidence="4" id="KW-1003">Cell membrane</keyword>
<protein>
    <submittedName>
        <fullName evidence="9">Choline/glycine/proline betaine transport protein</fullName>
    </submittedName>
</protein>
<comment type="similarity">
    <text evidence="2">Belongs to the BCCT transporter (TC 2.A.15) family.</text>
</comment>
<feature type="transmembrane region" description="Helical" evidence="8">
    <location>
        <begin position="143"/>
        <end position="166"/>
    </location>
</feature>
<organism evidence="9 10">
    <name type="scientific">Marinobacter segnicrescens</name>
    <dbReference type="NCBI Taxonomy" id="430453"/>
    <lineage>
        <taxon>Bacteria</taxon>
        <taxon>Pseudomonadati</taxon>
        <taxon>Pseudomonadota</taxon>
        <taxon>Gammaproteobacteria</taxon>
        <taxon>Pseudomonadales</taxon>
        <taxon>Marinobacteraceae</taxon>
        <taxon>Marinobacter</taxon>
    </lineage>
</organism>
<dbReference type="Pfam" id="PF02028">
    <property type="entry name" value="BCCT"/>
    <property type="match status" value="1"/>
</dbReference>
<evidence type="ECO:0000256" key="6">
    <source>
        <dbReference type="ARBA" id="ARBA00022989"/>
    </source>
</evidence>
<comment type="subcellular location">
    <subcellularLocation>
        <location evidence="1">Cell membrane</location>
        <topology evidence="1">Multi-pass membrane protein</topology>
    </subcellularLocation>
</comment>
<dbReference type="PANTHER" id="PTHR30047">
    <property type="entry name" value="HIGH-AFFINITY CHOLINE TRANSPORT PROTEIN-RELATED"/>
    <property type="match status" value="1"/>
</dbReference>
<keyword evidence="3" id="KW-0813">Transport</keyword>
<dbReference type="NCBIfam" id="TIGR00842">
    <property type="entry name" value="bcct"/>
    <property type="match status" value="1"/>
</dbReference>
<evidence type="ECO:0000256" key="3">
    <source>
        <dbReference type="ARBA" id="ARBA00022448"/>
    </source>
</evidence>
<feature type="transmembrane region" description="Helical" evidence="8">
    <location>
        <begin position="452"/>
        <end position="473"/>
    </location>
</feature>
<sequence length="527" mass="57030">MRNVIGNSHLQQPILPSLFSIGAIGLTLAGALIWQSEFAYALAYVSSSVDGLLRWWYVALVAFLTAFVLWLGLGRYKNVRLGKDYEQPEYRLFPWLAMLFAAGTGVGLLFWSIAEPIMHFQGNPFAPEGFTPSAASTAIQLSFFHWGLNGWAIFAMVAIAFGYFSYRQDLPLAPRSALFPFIGEKIFGFWGHLVDALAVFATVFGLATTLGLGARQTGTGLKWLFSVEASLWVELSVVTVVTMIATISVVSGVRRGVKILSEMNLWLTLVLLAAFMVIGPFDYMAGLLVQEIGGYLDNLLVMTFYVGANEPGNWQSTWTVFFWGWWLAWSPFVGLFIARISRGRTLREFVFGVLLLPTLVTFVWIAVMGGAALHSELFSGGGIVDAVNKDIAYALFATIEHLGAPESLKFVMGLVATLLIGIYFITSADSGALVVNIILSGGKLEPPKASKAGWAIANGVLTAVLLVAGGIAVLQDAVILAALPFSLVIVAMTAGLLKALHHEPLVAPREGCKQHRAAEPWTGADQA</sequence>
<dbReference type="RefSeq" id="WP_091854532.1">
    <property type="nucleotide sequence ID" value="NZ_FOHZ01000027.1"/>
</dbReference>
<evidence type="ECO:0000256" key="7">
    <source>
        <dbReference type="ARBA" id="ARBA00023136"/>
    </source>
</evidence>
<evidence type="ECO:0000256" key="5">
    <source>
        <dbReference type="ARBA" id="ARBA00022692"/>
    </source>
</evidence>
<feature type="transmembrane region" description="Helical" evidence="8">
    <location>
        <begin position="479"/>
        <end position="500"/>
    </location>
</feature>
<dbReference type="Proteomes" id="UP000198762">
    <property type="component" value="Unassembled WGS sequence"/>
</dbReference>
<name>A0A1I0HDX7_9GAMM</name>
<feature type="transmembrane region" description="Helical" evidence="8">
    <location>
        <begin position="93"/>
        <end position="114"/>
    </location>
</feature>
<keyword evidence="6 8" id="KW-1133">Transmembrane helix</keyword>
<dbReference type="EMBL" id="FOHZ01000027">
    <property type="protein sequence ID" value="SET82020.1"/>
    <property type="molecule type" value="Genomic_DNA"/>
</dbReference>
<evidence type="ECO:0000256" key="2">
    <source>
        <dbReference type="ARBA" id="ARBA00005658"/>
    </source>
</evidence>
<keyword evidence="7 8" id="KW-0472">Membrane</keyword>
<feature type="transmembrane region" description="Helical" evidence="8">
    <location>
        <begin position="54"/>
        <end position="73"/>
    </location>
</feature>
<feature type="transmembrane region" description="Helical" evidence="8">
    <location>
        <begin position="410"/>
        <end position="440"/>
    </location>
</feature>